<feature type="non-terminal residue" evidence="1">
    <location>
        <position position="191"/>
    </location>
</feature>
<keyword evidence="2" id="KW-1185">Reference proteome</keyword>
<evidence type="ECO:0000313" key="2">
    <source>
        <dbReference type="Proteomes" id="UP001206983"/>
    </source>
</evidence>
<evidence type="ECO:0000313" key="1">
    <source>
        <dbReference type="EMBL" id="MCQ6963895.1"/>
    </source>
</evidence>
<dbReference type="NCBIfam" id="NF041539">
    <property type="entry name" value="choice_anch_R"/>
    <property type="match status" value="1"/>
</dbReference>
<sequence>MKSMATGLFLIFLIASINPVDAIDVGPANEINILSGGSSNLLKSPTAKMAIKYVAPADITLDKVMLLPGCGIPATNQPSWSVQIQTNSGSYPSGTALGKGTLTNPKDDVWSTVDISPNVALKKGQTYWIVVQYLSGPTPTSTKSWLGLYASKPTPDGTLTNIRLPYNYAGTNKGINDITAKTNIAYFNGKI</sequence>
<name>A0AAE3HD73_9EURY</name>
<dbReference type="AlphaFoldDB" id="A0AAE3HD73"/>
<proteinExistence type="predicted"/>
<protein>
    <submittedName>
        <fullName evidence="1">Uncharacterized protein</fullName>
    </submittedName>
</protein>
<dbReference type="RefSeq" id="WP_256623818.1">
    <property type="nucleotide sequence ID" value="NZ_JTEO01000015.1"/>
</dbReference>
<dbReference type="EMBL" id="JTEO01000015">
    <property type="protein sequence ID" value="MCQ6963895.1"/>
    <property type="molecule type" value="Genomic_DNA"/>
</dbReference>
<dbReference type="Proteomes" id="UP001206983">
    <property type="component" value="Unassembled WGS sequence"/>
</dbReference>
<gene>
    <name evidence="1" type="ORF">PV02_12630</name>
</gene>
<organism evidence="1 2">
    <name type="scientific">Methanolobus chelungpuianus</name>
    <dbReference type="NCBI Taxonomy" id="502115"/>
    <lineage>
        <taxon>Archaea</taxon>
        <taxon>Methanobacteriati</taxon>
        <taxon>Methanobacteriota</taxon>
        <taxon>Stenosarchaea group</taxon>
        <taxon>Methanomicrobia</taxon>
        <taxon>Methanosarcinales</taxon>
        <taxon>Methanosarcinaceae</taxon>
        <taxon>Methanolobus</taxon>
    </lineage>
</organism>
<reference evidence="1 2" key="1">
    <citation type="journal article" date="2011" name="Appl. Environ. Microbiol.">
        <title>Methanogenic archaea isolated from Taiwan's Chelungpu fault.</title>
        <authorList>
            <person name="Wu S.Y."/>
            <person name="Lai M.C."/>
        </authorList>
    </citation>
    <scope>NUCLEOTIDE SEQUENCE [LARGE SCALE GENOMIC DNA]</scope>
    <source>
        <strain evidence="1 2">St545Mb</strain>
    </source>
</reference>
<accession>A0AAE3HD73</accession>
<comment type="caution">
    <text evidence="1">The sequence shown here is derived from an EMBL/GenBank/DDBJ whole genome shotgun (WGS) entry which is preliminary data.</text>
</comment>